<evidence type="ECO:0000256" key="3">
    <source>
        <dbReference type="ARBA" id="ARBA00022833"/>
    </source>
</evidence>
<feature type="zinc finger region" description="C3H1-type" evidence="4">
    <location>
        <begin position="95"/>
        <end position="122"/>
    </location>
</feature>
<accession>L8GGG5</accession>
<feature type="compositionally biased region" description="Acidic residues" evidence="5">
    <location>
        <begin position="329"/>
        <end position="341"/>
    </location>
</feature>
<dbReference type="Gene3D" id="6.20.400.10">
    <property type="match status" value="1"/>
</dbReference>
<feature type="compositionally biased region" description="Basic and acidic residues" evidence="5">
    <location>
        <begin position="304"/>
        <end position="328"/>
    </location>
</feature>
<evidence type="ECO:0000313" key="8">
    <source>
        <dbReference type="Proteomes" id="UP000011083"/>
    </source>
</evidence>
<keyword evidence="2 4" id="KW-0863">Zinc-finger</keyword>
<dbReference type="InterPro" id="IPR000571">
    <property type="entry name" value="Znf_CCCH"/>
</dbReference>
<organism evidence="7 8">
    <name type="scientific">Acanthamoeba castellanii (strain ATCC 30010 / Neff)</name>
    <dbReference type="NCBI Taxonomy" id="1257118"/>
    <lineage>
        <taxon>Eukaryota</taxon>
        <taxon>Amoebozoa</taxon>
        <taxon>Discosea</taxon>
        <taxon>Longamoebia</taxon>
        <taxon>Centramoebida</taxon>
        <taxon>Acanthamoebidae</taxon>
        <taxon>Acanthamoeba</taxon>
    </lineage>
</organism>
<dbReference type="RefSeq" id="XP_004333304.1">
    <property type="nucleotide sequence ID" value="XM_004333256.1"/>
</dbReference>
<feature type="compositionally biased region" description="Acidic residues" evidence="5">
    <location>
        <begin position="348"/>
        <end position="358"/>
    </location>
</feature>
<dbReference type="SUPFAM" id="SSF90229">
    <property type="entry name" value="CCCH zinc finger"/>
    <property type="match status" value="1"/>
</dbReference>
<feature type="domain" description="C3H1-type" evidence="6">
    <location>
        <begin position="167"/>
        <end position="205"/>
    </location>
</feature>
<feature type="region of interest" description="Disordered" evidence="5">
    <location>
        <begin position="296"/>
        <end position="358"/>
    </location>
</feature>
<keyword evidence="3 4" id="KW-0862">Zinc</keyword>
<dbReference type="InterPro" id="IPR032378">
    <property type="entry name" value="ZC3H15/TMA46_C"/>
</dbReference>
<dbReference type="Pfam" id="PF00642">
    <property type="entry name" value="zf-CCCH"/>
    <property type="match status" value="1"/>
</dbReference>
<proteinExistence type="predicted"/>
<dbReference type="VEuPathDB" id="AmoebaDB:ACA1_189570"/>
<dbReference type="GO" id="GO:0008270">
    <property type="term" value="F:zinc ion binding"/>
    <property type="evidence" value="ECO:0007669"/>
    <property type="project" value="UniProtKB-KW"/>
</dbReference>
<dbReference type="GO" id="GO:0002181">
    <property type="term" value="P:cytoplasmic translation"/>
    <property type="evidence" value="ECO:0007669"/>
    <property type="project" value="TreeGrafter"/>
</dbReference>
<feature type="zinc finger region" description="C3H1-type" evidence="4">
    <location>
        <begin position="167"/>
        <end position="205"/>
    </location>
</feature>
<reference evidence="7 8" key="1">
    <citation type="journal article" date="2013" name="Genome Biol.">
        <title>Genome of Acanthamoeba castellanii highlights extensive lateral gene transfer and early evolution of tyrosine kinase signaling.</title>
        <authorList>
            <person name="Clarke M."/>
            <person name="Lohan A.J."/>
            <person name="Liu B."/>
            <person name="Lagkouvardos I."/>
            <person name="Roy S."/>
            <person name="Zafar N."/>
            <person name="Bertelli C."/>
            <person name="Schilde C."/>
            <person name="Kianianmomeni A."/>
            <person name="Burglin T.R."/>
            <person name="Frech C."/>
            <person name="Turcotte B."/>
            <person name="Kopec K.O."/>
            <person name="Synnott J.M."/>
            <person name="Choo C."/>
            <person name="Paponov I."/>
            <person name="Finkler A."/>
            <person name="Soon Heng Tan C."/>
            <person name="Hutchins A.P."/>
            <person name="Weinmeier T."/>
            <person name="Rattei T."/>
            <person name="Chu J.S."/>
            <person name="Gimenez G."/>
            <person name="Irimia M."/>
            <person name="Rigden D.J."/>
            <person name="Fitzpatrick D.A."/>
            <person name="Lorenzo-Morales J."/>
            <person name="Bateman A."/>
            <person name="Chiu C.H."/>
            <person name="Tang P."/>
            <person name="Hegemann P."/>
            <person name="Fromm H."/>
            <person name="Raoult D."/>
            <person name="Greub G."/>
            <person name="Miranda-Saavedra D."/>
            <person name="Chen N."/>
            <person name="Nash P."/>
            <person name="Ginger M.L."/>
            <person name="Horn M."/>
            <person name="Schaap P."/>
            <person name="Caler L."/>
            <person name="Loftus B."/>
        </authorList>
    </citation>
    <scope>NUCLEOTIDE SEQUENCE [LARGE SCALE GENOMIC DNA]</scope>
    <source>
        <strain evidence="7 8">Neff</strain>
    </source>
</reference>
<dbReference type="STRING" id="1257118.L8GGG5"/>
<evidence type="ECO:0000256" key="2">
    <source>
        <dbReference type="ARBA" id="ARBA00022771"/>
    </source>
</evidence>
<dbReference type="InterPro" id="IPR036855">
    <property type="entry name" value="Znf_CCCH_sf"/>
</dbReference>
<dbReference type="GeneID" id="14911756"/>
<dbReference type="PANTHER" id="PTHR12681">
    <property type="entry name" value="ZINC FINGER-CONTAINING PROTEIN P48ZNF"/>
    <property type="match status" value="1"/>
</dbReference>
<sequence>MSAKKGAKKVDQKKVQKIVEDKTFGMKNKNKSKKVQQYISTVKTQTTQSLAGNKKPKPGEEVKSKKQIAAEKAAELNLLFKPVVDKKAQVAAGVDPKSVVCQFFKAGTCTKGNRCKFSHDLTKERKAAKIDMYSDRRDGEDGENDTMEDWDENKLREVVDKKHGATNRTDIICKFFLDAIEQKKYGWFWACPNGGKDCMYRHALPPGFVLAAKKKKDEEDEDEDKITLEDQLEQERRALTKSTPLTLELFLKWKEDKRLAKEKAAAERKIQIKAGKTTMSGREAFEFNPDLVAGDDDLAFDEEELRKNKEMTEKEEEKVPEDEHRGPIEGDDGEPAVEVDESVFAADAAEEELPEFDE</sequence>
<dbReference type="PANTHER" id="PTHR12681:SF0">
    <property type="entry name" value="ZINC FINGER CCCH DOMAIN-CONTAINING PROTEIN 15"/>
    <property type="match status" value="1"/>
</dbReference>
<dbReference type="GO" id="GO:0005829">
    <property type="term" value="C:cytosol"/>
    <property type="evidence" value="ECO:0007669"/>
    <property type="project" value="TreeGrafter"/>
</dbReference>
<dbReference type="OrthoDB" id="278280at2759"/>
<dbReference type="Pfam" id="PF16543">
    <property type="entry name" value="DFRP_C"/>
    <property type="match status" value="1"/>
</dbReference>
<dbReference type="AlphaFoldDB" id="L8GGG5"/>
<keyword evidence="8" id="KW-1185">Reference proteome</keyword>
<feature type="domain" description="C3H1-type" evidence="6">
    <location>
        <begin position="95"/>
        <end position="122"/>
    </location>
</feature>
<evidence type="ECO:0000256" key="5">
    <source>
        <dbReference type="SAM" id="MobiDB-lite"/>
    </source>
</evidence>
<keyword evidence="1 4" id="KW-0479">Metal-binding</keyword>
<gene>
    <name evidence="7" type="ORF">ACA1_189570</name>
</gene>
<protein>
    <submittedName>
        <fullName evidence="7">Zinc finger (CCCHtype) family protein</fullName>
    </submittedName>
</protein>
<evidence type="ECO:0000256" key="4">
    <source>
        <dbReference type="PROSITE-ProRule" id="PRU00723"/>
    </source>
</evidence>
<evidence type="ECO:0000256" key="1">
    <source>
        <dbReference type="ARBA" id="ARBA00022723"/>
    </source>
</evidence>
<name>L8GGG5_ACACF</name>
<dbReference type="OMA" id="GREMFYF"/>
<dbReference type="GO" id="GO:0003729">
    <property type="term" value="F:mRNA binding"/>
    <property type="evidence" value="ECO:0007669"/>
    <property type="project" value="TreeGrafter"/>
</dbReference>
<dbReference type="KEGG" id="acan:ACA1_189570"/>
<dbReference type="SMART" id="SM00356">
    <property type="entry name" value="ZnF_C3H1"/>
    <property type="match status" value="2"/>
</dbReference>
<evidence type="ECO:0000259" key="6">
    <source>
        <dbReference type="PROSITE" id="PS50103"/>
    </source>
</evidence>
<dbReference type="PROSITE" id="PS50103">
    <property type="entry name" value="ZF_C3H1"/>
    <property type="match status" value="2"/>
</dbReference>
<evidence type="ECO:0000313" key="7">
    <source>
        <dbReference type="EMBL" id="ELR11291.1"/>
    </source>
</evidence>
<dbReference type="EMBL" id="KB008154">
    <property type="protein sequence ID" value="ELR11291.1"/>
    <property type="molecule type" value="Genomic_DNA"/>
</dbReference>
<feature type="region of interest" description="Disordered" evidence="5">
    <location>
        <begin position="44"/>
        <end position="64"/>
    </location>
</feature>
<dbReference type="Gene3D" id="4.10.1000.10">
    <property type="entry name" value="Zinc finger, CCCH-type"/>
    <property type="match status" value="1"/>
</dbReference>
<dbReference type="Proteomes" id="UP000011083">
    <property type="component" value="Unassembled WGS sequence"/>
</dbReference>